<evidence type="ECO:0000313" key="9">
    <source>
        <dbReference type="Proteomes" id="UP000299011"/>
    </source>
</evidence>
<sequence length="147" mass="15558">MTDRATTIALNYVMLLGVVSILVSTLVFGVGGLVTDQQERGVRSQLDVVGNRLANDLTTVDGLASQTGSSVSLRSDLPDRAVGSRYTITVSPIGGDLYQLTLQSSDPDVVVRVRFQSQTPIESGTVRGGPVDIEYDSGTSEGVVLRD</sequence>
<dbReference type="Proteomes" id="UP000299011">
    <property type="component" value="Plasmid pHME505"/>
</dbReference>
<reference evidence="5 9" key="6">
    <citation type="submission" date="2019-04" db="EMBL/GenBank/DDBJ databases">
        <title>Methylomes of two halophilic Archaea, Haloarcula marismortui and Haloferax mediterranei.</title>
        <authorList>
            <person name="DasSarma S."/>
            <person name="DasSarma P."/>
            <person name="DasSarma S."/>
            <person name="Fomenkov A."/>
            <person name="Vincze T."/>
            <person name="Anton B.P."/>
            <person name="Roberts R.J."/>
        </authorList>
    </citation>
    <scope>NUCLEOTIDE SEQUENCE [LARGE SCALE GENOMIC DNA]</scope>
    <source>
        <strain evidence="5">ATCC 33500</strain>
        <strain evidence="9">ATCC 33500 / DSM 1411 / JCM 8866 / NBRC 14739 / NCIMB 2177 / R-4</strain>
        <plasmid evidence="5 9">pHME505</plasmid>
    </source>
</reference>
<evidence type="ECO:0000313" key="7">
    <source>
        <dbReference type="Proteomes" id="UP000011603"/>
    </source>
</evidence>
<dbReference type="OrthoDB" id="226715at2157"/>
<dbReference type="Proteomes" id="UP000006469">
    <property type="component" value="Plasmid pHM500"/>
</dbReference>
<keyword evidence="1" id="KW-0812">Transmembrane</keyword>
<evidence type="ECO:0000313" key="2">
    <source>
        <dbReference type="EMBL" id="AFK21382.1"/>
    </source>
</evidence>
<reference evidence="4 7" key="3">
    <citation type="journal article" date="2014" name="PLoS Genet.">
        <title>Phylogenetically driven sequencing of extremely halophilic archaea reveals strategies for static and dynamic osmo-response.</title>
        <authorList>
            <person name="Becker E.A."/>
            <person name="Seitzer P.M."/>
            <person name="Tritt A."/>
            <person name="Larsen D."/>
            <person name="Krusor M."/>
            <person name="Yao A.I."/>
            <person name="Wu D."/>
            <person name="Madern D."/>
            <person name="Eisen J.A."/>
            <person name="Darling A.E."/>
            <person name="Facciotti M.T."/>
        </authorList>
    </citation>
    <scope>NUCLEOTIDE SEQUENCE [LARGE SCALE GENOMIC DNA]</scope>
    <source>
        <strain evidence="4">ATCC 33500</strain>
        <strain evidence="7">ATCC 33500 / DSM 1411 / JCM 8866 / NBRC 14739 / NCIMB 2177 / R-4</strain>
    </source>
</reference>
<dbReference type="KEGG" id="hme:HFX_6259"/>
<dbReference type="Pfam" id="PF23928">
    <property type="entry name" value="DUF7266"/>
    <property type="match status" value="1"/>
</dbReference>
<evidence type="ECO:0000313" key="6">
    <source>
        <dbReference type="Proteomes" id="UP000006469"/>
    </source>
</evidence>
<dbReference type="EMBL" id="CP039140">
    <property type="protein sequence ID" value="QCQ76940.1"/>
    <property type="molecule type" value="Genomic_DNA"/>
</dbReference>
<name>I3RAX2_HALMT</name>
<dbReference type="Proteomes" id="UP000027075">
    <property type="component" value="Plasmid HMPLAS1"/>
</dbReference>
<evidence type="ECO:0000313" key="8">
    <source>
        <dbReference type="Proteomes" id="UP000027075"/>
    </source>
</evidence>
<dbReference type="GeneID" id="40158072"/>
<dbReference type="HOGENOM" id="CLU_120317_1_0_2"/>
<protein>
    <recommendedName>
        <fullName evidence="10">Secreted glycoprotein</fullName>
    </recommendedName>
</protein>
<dbReference type="EMBL" id="AOLO01000015">
    <property type="protein sequence ID" value="ELZ97295.1"/>
    <property type="molecule type" value="Genomic_DNA"/>
</dbReference>
<keyword evidence="7" id="KW-1185">Reference proteome</keyword>
<reference evidence="3 8" key="4">
    <citation type="submission" date="2014-04" db="EMBL/GenBank/DDBJ databases">
        <title>Transcriptional profiles of Haloferax mediterranei on the basis of nitrogen availability.</title>
        <authorList>
            <person name="Bautista V."/>
        </authorList>
    </citation>
    <scope>NUCLEOTIDE SEQUENCE [LARGE SCALE GENOMIC DNA]</scope>
    <source>
        <strain evidence="3">ATCC 33500</strain>
        <strain evidence="8">ATCC 33500 / DSM 1411 / JCM 8866 / NBRC 14739 / NCIMB 2177 / R-4</strain>
        <plasmid evidence="3">HMPLAS1</plasmid>
        <plasmid evidence="8">Plasmid HMPLAS1</plasmid>
    </source>
</reference>
<dbReference type="RefSeq" id="WP_004060861.1">
    <property type="nucleotide sequence ID" value="NC_017944.1"/>
</dbReference>
<geneLocation type="plasmid" evidence="2 6">
    <name>pHM500</name>
</geneLocation>
<evidence type="ECO:0000256" key="1">
    <source>
        <dbReference type="SAM" id="Phobius"/>
    </source>
</evidence>
<organism evidence="2 6">
    <name type="scientific">Haloferax mediterranei (strain ATCC 33500 / DSM 1411 / JCM 8866 / NBRC 14739 / NCIMB 2177 / R-4)</name>
    <name type="common">Halobacterium mediterranei</name>
    <dbReference type="NCBI Taxonomy" id="523841"/>
    <lineage>
        <taxon>Archaea</taxon>
        <taxon>Methanobacteriati</taxon>
        <taxon>Methanobacteriota</taxon>
        <taxon>Stenosarchaea group</taxon>
        <taxon>Halobacteria</taxon>
        <taxon>Halobacteriales</taxon>
        <taxon>Haloferacaceae</taxon>
        <taxon>Haloferax</taxon>
    </lineage>
</organism>
<dbReference type="AlphaFoldDB" id="I3RAX2"/>
<reference evidence="2" key="5">
    <citation type="submission" date="2014-05" db="EMBL/GenBank/DDBJ databases">
        <authorList>
            <person name="Wang L."/>
            <person name="Yang H."/>
            <person name="Xiang H."/>
        </authorList>
    </citation>
    <scope>NUCLEOTIDE SEQUENCE</scope>
    <source>
        <strain evidence="2">CGMCC 1.2087</strain>
        <plasmid evidence="2">pHM500</plasmid>
    </source>
</reference>
<evidence type="ECO:0000313" key="4">
    <source>
        <dbReference type="EMBL" id="ELZ97295.1"/>
    </source>
</evidence>
<dbReference type="EMBL" id="CP001871">
    <property type="protein sequence ID" value="AFK21382.1"/>
    <property type="molecule type" value="Genomic_DNA"/>
</dbReference>
<dbReference type="InterPro" id="IPR055690">
    <property type="entry name" value="DUF7266"/>
</dbReference>
<evidence type="ECO:0008006" key="10">
    <source>
        <dbReference type="Google" id="ProtNLM"/>
    </source>
</evidence>
<geneLocation type="plasmid" evidence="5 9">
    <name>pHME505</name>
</geneLocation>
<feature type="transmembrane region" description="Helical" evidence="1">
    <location>
        <begin position="12"/>
        <end position="34"/>
    </location>
</feature>
<evidence type="ECO:0000313" key="3">
    <source>
        <dbReference type="EMBL" id="AHZ24543.1"/>
    </source>
</evidence>
<geneLocation type="plasmid" evidence="3 8">
    <name>HMPLAS1</name>
</geneLocation>
<accession>I3RAX2</accession>
<dbReference type="EMBL" id="CP007554">
    <property type="protein sequence ID" value="AHZ24543.1"/>
    <property type="molecule type" value="Genomic_DNA"/>
</dbReference>
<keyword evidence="2" id="KW-0614">Plasmid</keyword>
<reference evidence="2" key="1">
    <citation type="journal article" date="2012" name="Appl. Environ. Microbiol.">
        <title>Identification of the haloarchaeal phasin (PhaP) that functions in polyhydroxyalkanoate accumulation and granule formation in Haloferax mediterranei.</title>
        <authorList>
            <person name="Cai S."/>
            <person name="Cai L."/>
            <person name="Liu H."/>
            <person name="Liu X."/>
            <person name="Han J."/>
            <person name="Zhou J."/>
            <person name="Xiang H."/>
        </authorList>
    </citation>
    <scope>NUCLEOTIDE SEQUENCE</scope>
    <source>
        <strain evidence="2">CGMCC 1.2087</strain>
    </source>
</reference>
<keyword evidence="1" id="KW-1133">Transmembrane helix</keyword>
<evidence type="ECO:0000313" key="5">
    <source>
        <dbReference type="EMBL" id="QCQ76940.1"/>
    </source>
</evidence>
<dbReference type="PATRIC" id="fig|523841.21.peg.3669"/>
<keyword evidence="1" id="KW-0472">Membrane</keyword>
<gene>
    <name evidence="2" type="ordered locus">HFX_6259</name>
    <name evidence="3" type="ORF">BM92_16685</name>
    <name evidence="4" type="ORF">C439_18273</name>
    <name evidence="5" type="ORF">E6P09_16605</name>
</gene>
<proteinExistence type="predicted"/>
<reference evidence="2 6" key="2">
    <citation type="journal article" date="2012" name="J. Bacteriol.">
        <title>Complete genome sequence of the metabolically versatile halophilic archaeon Haloferax mediterranei, a poly(3-hydroxybutyrate-co-3-hydroxyvalerate) producer.</title>
        <authorList>
            <person name="Han J."/>
            <person name="Zhang F."/>
            <person name="Hou J."/>
            <person name="Liu X."/>
            <person name="Li M."/>
            <person name="Liu H."/>
            <person name="Cai L."/>
            <person name="Zhang B."/>
            <person name="Chen Y."/>
            <person name="Zhou J."/>
            <person name="Hu S."/>
            <person name="Xiang H."/>
        </authorList>
    </citation>
    <scope>NUCLEOTIDE SEQUENCE [LARGE SCALE GENOMIC DNA]</scope>
    <source>
        <strain evidence="6">ATCC 33500 / DSM 1411 / JCM 8866 / NBRC 14739 / NCIMB 2177 / R-4</strain>
        <strain evidence="2">CGMCC 1.2087</strain>
        <plasmid evidence="6">pHM500</plasmid>
    </source>
</reference>
<dbReference type="Proteomes" id="UP000011603">
    <property type="component" value="Unassembled WGS sequence"/>
</dbReference>